<evidence type="ECO:0000313" key="1">
    <source>
        <dbReference type="EMBL" id="BCI68086.1"/>
    </source>
</evidence>
<sequence>MKNGVPYDIYMKWSRARRTAAVVTLKELEGLRYDWESGQYVVME</sequence>
<evidence type="ECO:0000313" key="2">
    <source>
        <dbReference type="Proteomes" id="UP000515220"/>
    </source>
</evidence>
<dbReference type="AlphaFoldDB" id="A0A6S6PMV4"/>
<name>A0A6S6PMV4_ACEAC</name>
<reference evidence="1 2" key="1">
    <citation type="submission" date="2020-07" db="EMBL/GenBank/DDBJ databases">
        <title>Complete Genome Sequence of an acetic acid bacterium, Acetobacter aceti JCM20276.</title>
        <authorList>
            <person name="Hirose Y."/>
            <person name="Mihara H."/>
        </authorList>
    </citation>
    <scope>NUCLEOTIDE SEQUENCE [LARGE SCALE GENOMIC DNA]</scope>
    <source>
        <strain evidence="1 2">JCM20276</strain>
    </source>
</reference>
<proteinExistence type="predicted"/>
<gene>
    <name evidence="1" type="ORF">AAJCM20276_27100</name>
</gene>
<organism evidence="1 2">
    <name type="scientific">Acetobacter aceti</name>
    <dbReference type="NCBI Taxonomy" id="435"/>
    <lineage>
        <taxon>Bacteria</taxon>
        <taxon>Pseudomonadati</taxon>
        <taxon>Pseudomonadota</taxon>
        <taxon>Alphaproteobacteria</taxon>
        <taxon>Acetobacterales</taxon>
        <taxon>Acetobacteraceae</taxon>
        <taxon>Acetobacter</taxon>
        <taxon>Acetobacter subgen. Acetobacter</taxon>
    </lineage>
</organism>
<accession>A0A6S6PMV4</accession>
<dbReference type="EMBL" id="AP023326">
    <property type="protein sequence ID" value="BCI68086.1"/>
    <property type="molecule type" value="Genomic_DNA"/>
</dbReference>
<dbReference type="Proteomes" id="UP000515220">
    <property type="component" value="Chromosome"/>
</dbReference>
<protein>
    <submittedName>
        <fullName evidence="1">Uncharacterized protein</fullName>
    </submittedName>
</protein>